<dbReference type="AlphaFoldDB" id="A0A428MX04"/>
<dbReference type="Proteomes" id="UP000275076">
    <property type="component" value="Unassembled WGS sequence"/>
</dbReference>
<gene>
    <name evidence="3" type="ORF">D7Z54_24610</name>
</gene>
<dbReference type="EMBL" id="RBVX01000033">
    <property type="protein sequence ID" value="RSL30682.1"/>
    <property type="molecule type" value="Genomic_DNA"/>
</dbReference>
<name>A0A428MX04_9BACI</name>
<reference evidence="3 4" key="1">
    <citation type="submission" date="2018-10" db="EMBL/GenBank/DDBJ databases">
        <title>Draft genome sequence of Bacillus salarius IM0101, isolated from a hypersaline soil in Inner Mongolia, China.</title>
        <authorList>
            <person name="Yamprayoonswat W."/>
            <person name="Boonvisut S."/>
            <person name="Jumpathong W."/>
            <person name="Sittihan S."/>
            <person name="Ruangsuj P."/>
            <person name="Wanthongcharoen S."/>
            <person name="Thongpramul N."/>
            <person name="Pimmason S."/>
            <person name="Yu B."/>
            <person name="Yasawong M."/>
        </authorList>
    </citation>
    <scope>NUCLEOTIDE SEQUENCE [LARGE SCALE GENOMIC DNA]</scope>
    <source>
        <strain evidence="3 4">IM0101</strain>
    </source>
</reference>
<comment type="caution">
    <text evidence="3">The sequence shown here is derived from an EMBL/GenBank/DDBJ whole genome shotgun (WGS) entry which is preliminary data.</text>
</comment>
<evidence type="ECO:0000313" key="3">
    <source>
        <dbReference type="EMBL" id="RSL30682.1"/>
    </source>
</evidence>
<feature type="region of interest" description="Disordered" evidence="1">
    <location>
        <begin position="94"/>
        <end position="115"/>
    </location>
</feature>
<accession>A0A428MX04</accession>
<proteinExistence type="predicted"/>
<dbReference type="RefSeq" id="WP_125560077.1">
    <property type="nucleotide sequence ID" value="NZ_RBVX01000033.1"/>
</dbReference>
<sequence length="160" mass="18450">MHSYIYGKLVPWFCFIAALLLLSACNNQEVNNNYYLSLTEESENWKLNGYEVEVTQENFKTGNGTLNMKNKSEYATDYFHFQTHAVINEEDRTVHSGSVTGPGIDISEETTGTTEGTYLDKEGESITFNDVTDIYMIVEWWNPDKQEKVEERIDLYSKSK</sequence>
<dbReference type="OrthoDB" id="2973929at2"/>
<feature type="chain" id="PRO_5039452636" evidence="2">
    <location>
        <begin position="24"/>
        <end position="160"/>
    </location>
</feature>
<keyword evidence="2" id="KW-0732">Signal</keyword>
<protein>
    <submittedName>
        <fullName evidence="3">Uncharacterized protein</fullName>
    </submittedName>
</protein>
<evidence type="ECO:0000313" key="4">
    <source>
        <dbReference type="Proteomes" id="UP000275076"/>
    </source>
</evidence>
<evidence type="ECO:0000256" key="1">
    <source>
        <dbReference type="SAM" id="MobiDB-lite"/>
    </source>
</evidence>
<feature type="signal peptide" evidence="2">
    <location>
        <begin position="1"/>
        <end position="23"/>
    </location>
</feature>
<evidence type="ECO:0000256" key="2">
    <source>
        <dbReference type="SAM" id="SignalP"/>
    </source>
</evidence>
<organism evidence="3 4">
    <name type="scientific">Salibacterium salarium</name>
    <dbReference type="NCBI Taxonomy" id="284579"/>
    <lineage>
        <taxon>Bacteria</taxon>
        <taxon>Bacillati</taxon>
        <taxon>Bacillota</taxon>
        <taxon>Bacilli</taxon>
        <taxon>Bacillales</taxon>
        <taxon>Bacillaceae</taxon>
    </lineage>
</organism>
<keyword evidence="4" id="KW-1185">Reference proteome</keyword>